<organism evidence="2">
    <name type="scientific">Perkinsus marinus (strain ATCC 50983 / TXsc)</name>
    <dbReference type="NCBI Taxonomy" id="423536"/>
    <lineage>
        <taxon>Eukaryota</taxon>
        <taxon>Sar</taxon>
        <taxon>Alveolata</taxon>
        <taxon>Perkinsozoa</taxon>
        <taxon>Perkinsea</taxon>
        <taxon>Perkinsida</taxon>
        <taxon>Perkinsidae</taxon>
        <taxon>Perkinsus</taxon>
    </lineage>
</organism>
<proteinExistence type="predicted"/>
<dbReference type="RefSeq" id="XP_002771276.1">
    <property type="nucleotide sequence ID" value="XM_002771230.1"/>
</dbReference>
<dbReference type="InParanoid" id="C5LJG3"/>
<dbReference type="EMBL" id="GG682453">
    <property type="protein sequence ID" value="EER03092.1"/>
    <property type="molecule type" value="Genomic_DNA"/>
</dbReference>
<accession>C5LJG3</accession>
<dbReference type="Proteomes" id="UP000007800">
    <property type="component" value="Unassembled WGS sequence"/>
</dbReference>
<reference evidence="1 2" key="1">
    <citation type="submission" date="2008-07" db="EMBL/GenBank/DDBJ databases">
        <authorList>
            <person name="El-Sayed N."/>
            <person name="Caler E."/>
            <person name="Inman J."/>
            <person name="Amedeo P."/>
            <person name="Hass B."/>
            <person name="Wortman J."/>
        </authorList>
    </citation>
    <scope>NUCLEOTIDE SEQUENCE [LARGE SCALE GENOMIC DNA]</scope>
    <source>
        <strain evidence="2">ATCC 50983 / TXsc</strain>
    </source>
</reference>
<dbReference type="OMA" id="IAYEDFF"/>
<evidence type="ECO:0000313" key="2">
    <source>
        <dbReference type="Proteomes" id="UP000007800"/>
    </source>
</evidence>
<dbReference type="OrthoDB" id="10449798at2759"/>
<protein>
    <submittedName>
        <fullName evidence="1">Uncharacterized protein</fullName>
    </submittedName>
</protein>
<dbReference type="GeneID" id="9051758"/>
<name>C5LJG3_PERM5</name>
<evidence type="ECO:0000313" key="1">
    <source>
        <dbReference type="EMBL" id="EER03092.1"/>
    </source>
</evidence>
<keyword evidence="2" id="KW-1185">Reference proteome</keyword>
<gene>
    <name evidence="1" type="ORF">Pmar_PMAR023203</name>
</gene>
<dbReference type="AlphaFoldDB" id="C5LJG3"/>
<sequence>MPRSIRELKLADGRIFLLLEKDTKLYMVSPDSSIKLVGNLPLIGSRLSYGFSGNEASDVVQDVLMMKDKVTHVLFVPRLGHLGIWRHDGSVFEARVPTFCCCRFLPRTNGTVVTGIFGDTWGRSFCVYEIFLGEVPLCDCVGLATRVISVAASSDWRVSVTLWREQDGQTNETVVRIMDLSRSGEKTRNHGFIPPQKITGGTFGHNFHAMVYGDVFEDMVHDYAGYDDIFEEMGPDEIAHDDIFEEIGPDEIAYDDIFEEIGPDEIAYDDIFEEIGPDEIAHEDFFEEMGPDEIAYDDIFEEIGPDEIAYEDFFEEMGHDEIASDDVFEDMIHDGITNDDIFEHIVDDNIIDDDGFDDMEPDTMVHIDPVYDGFD</sequence>